<feature type="transmembrane region" description="Helical" evidence="2">
    <location>
        <begin position="33"/>
        <end position="51"/>
    </location>
</feature>
<evidence type="ECO:0000313" key="3">
    <source>
        <dbReference type="EMBL" id="QFU74318.1"/>
    </source>
</evidence>
<dbReference type="InterPro" id="IPR019277">
    <property type="entry name" value="DUF2304"/>
</dbReference>
<reference evidence="3 4" key="1">
    <citation type="submission" date="2019-02" db="EMBL/GenBank/DDBJ databases">
        <authorList>
            <person name="Li S.-H."/>
        </authorList>
    </citation>
    <scope>NUCLEOTIDE SEQUENCE [LARGE SCALE GENOMIC DNA]</scope>
    <source>
        <strain evidence="3 4">IMCC14385</strain>
    </source>
</reference>
<dbReference type="RefSeq" id="WP_152660429.1">
    <property type="nucleotide sequence ID" value="NZ_CP036422.1"/>
</dbReference>
<evidence type="ECO:0000256" key="2">
    <source>
        <dbReference type="SAM" id="Phobius"/>
    </source>
</evidence>
<dbReference type="OrthoDB" id="8812556at2"/>
<sequence>MTALVTGAIGLCAAAVIIFLLRRDRLRSNHAVVWLFVAAGFSLLGLAPGIVDEVAGAIGIAYPPVLAIILALIAVIIKLLTLDIELSHLQIRYKRVVQRMALLEAELEQMQDRKAEATQHEADD</sequence>
<accession>A0A5P9NH10</accession>
<keyword evidence="1" id="KW-0175">Coiled coil</keyword>
<keyword evidence="2" id="KW-0812">Transmembrane</keyword>
<dbReference type="KEGG" id="halc:EY643_00895"/>
<feature type="coiled-coil region" evidence="1">
    <location>
        <begin position="86"/>
        <end position="123"/>
    </location>
</feature>
<gene>
    <name evidence="3" type="ORF">EY643_00895</name>
</gene>
<evidence type="ECO:0000256" key="1">
    <source>
        <dbReference type="SAM" id="Coils"/>
    </source>
</evidence>
<name>A0A5P9NH10_9GAMM</name>
<keyword evidence="2" id="KW-1133">Transmembrane helix</keyword>
<feature type="transmembrane region" description="Helical" evidence="2">
    <location>
        <begin position="6"/>
        <end position="21"/>
    </location>
</feature>
<feature type="transmembrane region" description="Helical" evidence="2">
    <location>
        <begin position="57"/>
        <end position="80"/>
    </location>
</feature>
<dbReference type="AlphaFoldDB" id="A0A5P9NH10"/>
<proteinExistence type="predicted"/>
<evidence type="ECO:0000313" key="4">
    <source>
        <dbReference type="Proteomes" id="UP000326287"/>
    </source>
</evidence>
<keyword evidence="4" id="KW-1185">Reference proteome</keyword>
<keyword evidence="2" id="KW-0472">Membrane</keyword>
<dbReference type="Proteomes" id="UP000326287">
    <property type="component" value="Chromosome"/>
</dbReference>
<protein>
    <submittedName>
        <fullName evidence="3">DUF2304 domain-containing protein</fullName>
    </submittedName>
</protein>
<organism evidence="3 4">
    <name type="scientific">Halioglobus maricola</name>
    <dbReference type="NCBI Taxonomy" id="2601894"/>
    <lineage>
        <taxon>Bacteria</taxon>
        <taxon>Pseudomonadati</taxon>
        <taxon>Pseudomonadota</taxon>
        <taxon>Gammaproteobacteria</taxon>
        <taxon>Cellvibrionales</taxon>
        <taxon>Halieaceae</taxon>
        <taxon>Halioglobus</taxon>
    </lineage>
</organism>
<dbReference type="Pfam" id="PF10066">
    <property type="entry name" value="DUF2304"/>
    <property type="match status" value="1"/>
</dbReference>
<dbReference type="EMBL" id="CP036422">
    <property type="protein sequence ID" value="QFU74318.1"/>
    <property type="molecule type" value="Genomic_DNA"/>
</dbReference>